<evidence type="ECO:0000256" key="3">
    <source>
        <dbReference type="ARBA" id="ARBA00023015"/>
    </source>
</evidence>
<dbReference type="GO" id="GO:0045892">
    <property type="term" value="P:negative regulation of DNA-templated transcription"/>
    <property type="evidence" value="ECO:0007669"/>
    <property type="project" value="InterPro"/>
</dbReference>
<dbReference type="EMBL" id="SOJK01000071">
    <property type="protein sequence ID" value="TET47870.1"/>
    <property type="molecule type" value="Genomic_DNA"/>
</dbReference>
<keyword evidence="4" id="KW-0238">DNA-binding</keyword>
<proteinExistence type="inferred from homology"/>
<dbReference type="Proteomes" id="UP000320679">
    <property type="component" value="Unassembled WGS sequence"/>
</dbReference>
<dbReference type="GO" id="GO:0051775">
    <property type="term" value="P:response to redox state"/>
    <property type="evidence" value="ECO:0007669"/>
    <property type="project" value="InterPro"/>
</dbReference>
<protein>
    <submittedName>
        <fullName evidence="7">Redox-sensing transcriptional repressor Rex</fullName>
    </submittedName>
</protein>
<dbReference type="Pfam" id="PF02629">
    <property type="entry name" value="CoA_binding"/>
    <property type="match status" value="1"/>
</dbReference>
<name>A0A523UZI2_UNCAE</name>
<evidence type="ECO:0000313" key="8">
    <source>
        <dbReference type="Proteomes" id="UP000320679"/>
    </source>
</evidence>
<dbReference type="AlphaFoldDB" id="A0A523UZI2"/>
<dbReference type="PANTHER" id="PTHR35786">
    <property type="entry name" value="REDOX-SENSING TRANSCRIPTIONAL REPRESSOR REX"/>
    <property type="match status" value="1"/>
</dbReference>
<reference evidence="7 8" key="1">
    <citation type="submission" date="2019-03" db="EMBL/GenBank/DDBJ databases">
        <title>Metabolic potential of uncultured bacteria and archaea associated with petroleum seepage in deep-sea sediments.</title>
        <authorList>
            <person name="Dong X."/>
            <person name="Hubert C."/>
        </authorList>
    </citation>
    <scope>NUCLEOTIDE SEQUENCE [LARGE SCALE GENOMIC DNA]</scope>
    <source>
        <strain evidence="7">E29_bin78</strain>
    </source>
</reference>
<dbReference type="SUPFAM" id="SSF46785">
    <property type="entry name" value="Winged helix' DNA-binding domain"/>
    <property type="match status" value="1"/>
</dbReference>
<keyword evidence="1" id="KW-0963">Cytoplasm</keyword>
<organism evidence="7 8">
    <name type="scientific">Aerophobetes bacterium</name>
    <dbReference type="NCBI Taxonomy" id="2030807"/>
    <lineage>
        <taxon>Bacteria</taxon>
        <taxon>Candidatus Aerophobota</taxon>
    </lineage>
</organism>
<dbReference type="InterPro" id="IPR036388">
    <property type="entry name" value="WH-like_DNA-bd_sf"/>
</dbReference>
<dbReference type="Gene3D" id="3.40.50.720">
    <property type="entry name" value="NAD(P)-binding Rossmann-like Domain"/>
    <property type="match status" value="1"/>
</dbReference>
<dbReference type="PANTHER" id="PTHR35786:SF1">
    <property type="entry name" value="REDOX-SENSING TRANSCRIPTIONAL REPRESSOR REX 1"/>
    <property type="match status" value="1"/>
</dbReference>
<dbReference type="Pfam" id="PF06971">
    <property type="entry name" value="Put_DNA-bind_N"/>
    <property type="match status" value="1"/>
</dbReference>
<feature type="non-terminal residue" evidence="7">
    <location>
        <position position="1"/>
    </location>
</feature>
<dbReference type="InterPro" id="IPR022876">
    <property type="entry name" value="Tscrpt_rep_Rex"/>
</dbReference>
<evidence type="ECO:0000256" key="2">
    <source>
        <dbReference type="ARBA" id="ARBA00022491"/>
    </source>
</evidence>
<feature type="domain" description="CoA-binding" evidence="6">
    <location>
        <begin position="78"/>
        <end position="179"/>
    </location>
</feature>
<evidence type="ECO:0000256" key="4">
    <source>
        <dbReference type="ARBA" id="ARBA00023125"/>
    </source>
</evidence>
<dbReference type="SMART" id="SM00881">
    <property type="entry name" value="CoA_binding"/>
    <property type="match status" value="1"/>
</dbReference>
<keyword evidence="5" id="KW-0804">Transcription</keyword>
<dbReference type="HAMAP" id="MF_01131">
    <property type="entry name" value="Rex"/>
    <property type="match status" value="1"/>
</dbReference>
<dbReference type="GO" id="GO:0003677">
    <property type="term" value="F:DNA binding"/>
    <property type="evidence" value="ECO:0007669"/>
    <property type="project" value="UniProtKB-KW"/>
</dbReference>
<keyword evidence="3" id="KW-0805">Transcription regulation</keyword>
<evidence type="ECO:0000256" key="5">
    <source>
        <dbReference type="ARBA" id="ARBA00023163"/>
    </source>
</evidence>
<keyword evidence="2" id="KW-0678">Repressor</keyword>
<comment type="caution">
    <text evidence="7">The sequence shown here is derived from an EMBL/GenBank/DDBJ whole genome shotgun (WGS) entry which is preliminary data.</text>
</comment>
<dbReference type="InterPro" id="IPR009718">
    <property type="entry name" value="Rex_DNA-bd_C_dom"/>
</dbReference>
<gene>
    <name evidence="7" type="ORF">E3J59_01560</name>
</gene>
<dbReference type="Gene3D" id="1.10.10.10">
    <property type="entry name" value="Winged helix-like DNA-binding domain superfamily/Winged helix DNA-binding domain"/>
    <property type="match status" value="1"/>
</dbReference>
<dbReference type="SUPFAM" id="SSF51735">
    <property type="entry name" value="NAD(P)-binding Rossmann-fold domains"/>
    <property type="match status" value="1"/>
</dbReference>
<dbReference type="NCBIfam" id="NF003995">
    <property type="entry name" value="PRK05472.2-4"/>
    <property type="match status" value="1"/>
</dbReference>
<accession>A0A523UZI2</accession>
<dbReference type="InterPro" id="IPR003781">
    <property type="entry name" value="CoA-bd"/>
</dbReference>
<evidence type="ECO:0000256" key="1">
    <source>
        <dbReference type="ARBA" id="ARBA00022490"/>
    </source>
</evidence>
<evidence type="ECO:0000313" key="7">
    <source>
        <dbReference type="EMBL" id="TET47870.1"/>
    </source>
</evidence>
<dbReference type="InterPro" id="IPR036390">
    <property type="entry name" value="WH_DNA-bd_sf"/>
</dbReference>
<dbReference type="InterPro" id="IPR036291">
    <property type="entry name" value="NAD(P)-bd_dom_sf"/>
</dbReference>
<dbReference type="NCBIfam" id="NF003994">
    <property type="entry name" value="PRK05472.2-3"/>
    <property type="match status" value="1"/>
</dbReference>
<dbReference type="NCBIfam" id="NF003996">
    <property type="entry name" value="PRK05472.2-5"/>
    <property type="match status" value="1"/>
</dbReference>
<evidence type="ECO:0000259" key="6">
    <source>
        <dbReference type="SMART" id="SM00881"/>
    </source>
</evidence>
<sequence length="216" mass="24048">AMPKEKASENAAIRLSLYLRYLKEMREETRISSEQLAEFLGTSGARVRKDLSYFGQFGTPSKGYRVGKLREGISKALGLDRVWPIVLVGVGKLGRVLLNNLAFEKSRFHIQVGFDVNPNKIGKTVAGVKIYHPYQMPKIIRKQKIHIGMITAPAEAAQESADLLVISGIKGILNFSPTGVVVPSYVKLKNVDFTSQLEVITCYIVNDQRFHLSRGN</sequence>